<comment type="caution">
    <text evidence="8">The sequence shown here is derived from an EMBL/GenBank/DDBJ whole genome shotgun (WGS) entry which is preliminary data.</text>
</comment>
<reference evidence="8" key="2">
    <citation type="journal article" date="2021" name="PeerJ">
        <title>Extensive microbial diversity within the chicken gut microbiome revealed by metagenomics and culture.</title>
        <authorList>
            <person name="Gilroy R."/>
            <person name="Ravi A."/>
            <person name="Getino M."/>
            <person name="Pursley I."/>
            <person name="Horton D.L."/>
            <person name="Alikhan N.F."/>
            <person name="Baker D."/>
            <person name="Gharbi K."/>
            <person name="Hall N."/>
            <person name="Watson M."/>
            <person name="Adriaenssens E.M."/>
            <person name="Foster-Nyarko E."/>
            <person name="Jarju S."/>
            <person name="Secka A."/>
            <person name="Antonio M."/>
            <person name="Oren A."/>
            <person name="Chaudhuri R.R."/>
            <person name="La Ragione R."/>
            <person name="Hildebrand F."/>
            <person name="Pallen M.J."/>
        </authorList>
    </citation>
    <scope>NUCLEOTIDE SEQUENCE</scope>
    <source>
        <strain evidence="8">6919</strain>
    </source>
</reference>
<evidence type="ECO:0000256" key="6">
    <source>
        <dbReference type="ARBA" id="ARBA00023316"/>
    </source>
</evidence>
<comment type="similarity">
    <text evidence="7">Belongs to the transglycosylase MltG family.</text>
</comment>
<accession>A0A9D9NKG5</accession>
<dbReference type="GO" id="GO:0005886">
    <property type="term" value="C:plasma membrane"/>
    <property type="evidence" value="ECO:0007669"/>
    <property type="project" value="UniProtKB-UniRule"/>
</dbReference>
<dbReference type="EC" id="4.2.2.29" evidence="7"/>
<comment type="catalytic activity">
    <reaction evidence="7">
        <text>a peptidoglycan chain = a peptidoglycan chain with N-acetyl-1,6-anhydromuramyl-[peptide] at the reducing end + a peptidoglycan chain with N-acetylglucosamine at the non-reducing end.</text>
        <dbReference type="EC" id="4.2.2.29"/>
    </reaction>
</comment>
<evidence type="ECO:0000256" key="5">
    <source>
        <dbReference type="ARBA" id="ARBA00023239"/>
    </source>
</evidence>
<evidence type="ECO:0000256" key="1">
    <source>
        <dbReference type="ARBA" id="ARBA00022475"/>
    </source>
</evidence>
<dbReference type="CDD" id="cd08010">
    <property type="entry name" value="MltG_like"/>
    <property type="match status" value="1"/>
</dbReference>
<evidence type="ECO:0000256" key="7">
    <source>
        <dbReference type="HAMAP-Rule" id="MF_02065"/>
    </source>
</evidence>
<protein>
    <recommendedName>
        <fullName evidence="7">Endolytic murein transglycosylase</fullName>
        <ecNumber evidence="7">4.2.2.29</ecNumber>
    </recommendedName>
    <alternativeName>
        <fullName evidence="7">Peptidoglycan lytic transglycosylase</fullName>
    </alternativeName>
    <alternativeName>
        <fullName evidence="7">Peptidoglycan polymerization terminase</fullName>
    </alternativeName>
</protein>
<dbReference type="Proteomes" id="UP000823598">
    <property type="component" value="Unassembled WGS sequence"/>
</dbReference>
<dbReference type="EMBL" id="JADIMC010000084">
    <property type="protein sequence ID" value="MBO8476792.1"/>
    <property type="molecule type" value="Genomic_DNA"/>
</dbReference>
<keyword evidence="6 7" id="KW-0961">Cell wall biogenesis/degradation</keyword>
<dbReference type="AlphaFoldDB" id="A0A9D9NKG5"/>
<dbReference type="GO" id="GO:0009252">
    <property type="term" value="P:peptidoglycan biosynthetic process"/>
    <property type="evidence" value="ECO:0007669"/>
    <property type="project" value="UniProtKB-UniRule"/>
</dbReference>
<keyword evidence="5 7" id="KW-0456">Lyase</keyword>
<proteinExistence type="inferred from homology"/>
<dbReference type="PANTHER" id="PTHR30518">
    <property type="entry name" value="ENDOLYTIC MUREIN TRANSGLYCOSYLASE"/>
    <property type="match status" value="1"/>
</dbReference>
<evidence type="ECO:0000256" key="2">
    <source>
        <dbReference type="ARBA" id="ARBA00022692"/>
    </source>
</evidence>
<evidence type="ECO:0000313" key="9">
    <source>
        <dbReference type="Proteomes" id="UP000823598"/>
    </source>
</evidence>
<dbReference type="PANTHER" id="PTHR30518:SF2">
    <property type="entry name" value="ENDOLYTIC MUREIN TRANSGLYCOSYLASE"/>
    <property type="match status" value="1"/>
</dbReference>
<evidence type="ECO:0000313" key="8">
    <source>
        <dbReference type="EMBL" id="MBO8476792.1"/>
    </source>
</evidence>
<dbReference type="InterPro" id="IPR003770">
    <property type="entry name" value="MLTG-like"/>
</dbReference>
<dbReference type="GO" id="GO:0071555">
    <property type="term" value="P:cell wall organization"/>
    <property type="evidence" value="ECO:0007669"/>
    <property type="project" value="UniProtKB-KW"/>
</dbReference>
<organism evidence="8 9">
    <name type="scientific">Candidatus Limisoma faecipullorum</name>
    <dbReference type="NCBI Taxonomy" id="2840854"/>
    <lineage>
        <taxon>Bacteria</taxon>
        <taxon>Pseudomonadati</taxon>
        <taxon>Bacteroidota</taxon>
        <taxon>Bacteroidia</taxon>
        <taxon>Bacteroidales</taxon>
        <taxon>Candidatus Limisoma</taxon>
    </lineage>
</organism>
<evidence type="ECO:0000256" key="4">
    <source>
        <dbReference type="ARBA" id="ARBA00023136"/>
    </source>
</evidence>
<keyword evidence="3 7" id="KW-1133">Transmembrane helix</keyword>
<feature type="site" description="Important for catalytic activity" evidence="7">
    <location>
        <position position="215"/>
    </location>
</feature>
<keyword evidence="4 7" id="KW-0472">Membrane</keyword>
<dbReference type="NCBIfam" id="TIGR00247">
    <property type="entry name" value="endolytic transglycosylase MltG"/>
    <property type="match status" value="1"/>
</dbReference>
<gene>
    <name evidence="7 8" type="primary">mltG</name>
    <name evidence="8" type="ORF">IAB88_07340</name>
</gene>
<name>A0A9D9NKG5_9BACT</name>
<dbReference type="Gene3D" id="3.30.160.60">
    <property type="entry name" value="Classic Zinc Finger"/>
    <property type="match status" value="1"/>
</dbReference>
<keyword evidence="2 7" id="KW-0812">Transmembrane</keyword>
<evidence type="ECO:0000256" key="3">
    <source>
        <dbReference type="ARBA" id="ARBA00022989"/>
    </source>
</evidence>
<reference evidence="8" key="1">
    <citation type="submission" date="2020-10" db="EMBL/GenBank/DDBJ databases">
        <authorList>
            <person name="Gilroy R."/>
        </authorList>
    </citation>
    <scope>NUCLEOTIDE SEQUENCE</scope>
    <source>
        <strain evidence="8">6919</strain>
    </source>
</reference>
<dbReference type="GO" id="GO:0008932">
    <property type="term" value="F:lytic endotransglycosylase activity"/>
    <property type="evidence" value="ECO:0007669"/>
    <property type="project" value="UniProtKB-UniRule"/>
</dbReference>
<comment type="function">
    <text evidence="7">Functions as a peptidoglycan terminase that cleaves nascent peptidoglycan strands endolytically to terminate their elongation.</text>
</comment>
<dbReference type="Pfam" id="PF02618">
    <property type="entry name" value="YceG"/>
    <property type="match status" value="1"/>
</dbReference>
<dbReference type="HAMAP" id="MF_02065">
    <property type="entry name" value="MltG"/>
    <property type="match status" value="1"/>
</dbReference>
<keyword evidence="1 7" id="KW-1003">Cell membrane</keyword>
<sequence>MKKTKTKLLVIIAVLAIIVAGAAFTVPFFFSGADKGKTIYIYPDMTESAFSDSLKADFGQAYARRVMMLSNYRRIVTPRHIGAYRVEKGMSPFDLWRKLSSGAQSPVKFTFNNLRTVADFAESASRQLCMDKNDILRLLTDSASCASFGFTPQTVPAMLIPDTYEVYWSVKPEKLLEKMHDNYIRFWNDERKTKAKKLGLTPEEVVTLASIVEEETAYSPEKGKVSRLYLNRLSKGMKLQSDPTVKFAIGDFSLKRILHKHLAANSPYNTYAVQGLPPGPIRMPEKSTVNAVLNAPPHDYIYMCAKADFSGSHEFTASYAEHLRYARLYQAALNRRGIK</sequence>